<feature type="active site" description="Proton donor" evidence="12">
    <location>
        <position position="116"/>
    </location>
</feature>
<keyword evidence="12" id="KW-0670">Pyruvate</keyword>
<proteinExistence type="inferred from homology"/>
<dbReference type="InterPro" id="IPR013792">
    <property type="entry name" value="RNA3'P_cycl/enolpyr_Trfase_a/b"/>
</dbReference>
<dbReference type="NCBIfam" id="TIGR01072">
    <property type="entry name" value="murA"/>
    <property type="match status" value="1"/>
</dbReference>
<dbReference type="EC" id="2.5.1.7" evidence="12"/>
<dbReference type="UniPathway" id="UPA00219"/>
<evidence type="ECO:0000256" key="6">
    <source>
        <dbReference type="ARBA" id="ARBA00022960"/>
    </source>
</evidence>
<dbReference type="GO" id="GO:0009252">
    <property type="term" value="P:peptidoglycan biosynthetic process"/>
    <property type="evidence" value="ECO:0007669"/>
    <property type="project" value="UniProtKB-UniRule"/>
</dbReference>
<dbReference type="InterPro" id="IPR005750">
    <property type="entry name" value="UDP_GlcNAc_COvinyl_MurA"/>
</dbReference>
<evidence type="ECO:0000259" key="13">
    <source>
        <dbReference type="Pfam" id="PF00275"/>
    </source>
</evidence>
<evidence type="ECO:0000256" key="4">
    <source>
        <dbReference type="ARBA" id="ARBA00022618"/>
    </source>
</evidence>
<dbReference type="Pfam" id="PF00275">
    <property type="entry name" value="EPSP_synthase"/>
    <property type="match status" value="1"/>
</dbReference>
<reference evidence="14" key="1">
    <citation type="journal article" date="2020" name="mSystems">
        <title>Genome- and Community-Level Interaction Insights into Carbon Utilization and Element Cycling Functions of Hydrothermarchaeota in Hydrothermal Sediment.</title>
        <authorList>
            <person name="Zhou Z."/>
            <person name="Liu Y."/>
            <person name="Xu W."/>
            <person name="Pan J."/>
            <person name="Luo Z.H."/>
            <person name="Li M."/>
        </authorList>
    </citation>
    <scope>NUCLEOTIDE SEQUENCE [LARGE SCALE GENOMIC DNA]</scope>
    <source>
        <strain evidence="14">HyVt-577</strain>
    </source>
</reference>
<evidence type="ECO:0000256" key="7">
    <source>
        <dbReference type="ARBA" id="ARBA00022984"/>
    </source>
</evidence>
<evidence type="ECO:0000256" key="3">
    <source>
        <dbReference type="ARBA" id="ARBA00022490"/>
    </source>
</evidence>
<evidence type="ECO:0000256" key="11">
    <source>
        <dbReference type="ARBA" id="ARBA00047527"/>
    </source>
</evidence>
<feature type="binding site" evidence="12">
    <location>
        <position position="307"/>
    </location>
    <ligand>
        <name>UDP-N-acetyl-alpha-D-glucosamine</name>
        <dbReference type="ChEBI" id="CHEBI:57705"/>
    </ligand>
</feature>
<dbReference type="SUPFAM" id="SSF55205">
    <property type="entry name" value="EPT/RTPC-like"/>
    <property type="match status" value="1"/>
</dbReference>
<comment type="pathway">
    <text evidence="2 12">Cell wall biogenesis; peptidoglycan biosynthesis.</text>
</comment>
<comment type="catalytic activity">
    <reaction evidence="11 12">
        <text>phosphoenolpyruvate + UDP-N-acetyl-alpha-D-glucosamine = UDP-N-acetyl-3-O-(1-carboxyvinyl)-alpha-D-glucosamine + phosphate</text>
        <dbReference type="Rhea" id="RHEA:18681"/>
        <dbReference type="ChEBI" id="CHEBI:43474"/>
        <dbReference type="ChEBI" id="CHEBI:57705"/>
        <dbReference type="ChEBI" id="CHEBI:58702"/>
        <dbReference type="ChEBI" id="CHEBI:68483"/>
        <dbReference type="EC" id="2.5.1.7"/>
    </reaction>
</comment>
<organism evidence="14">
    <name type="scientific">Caldithrix abyssi</name>
    <dbReference type="NCBI Taxonomy" id="187145"/>
    <lineage>
        <taxon>Bacteria</taxon>
        <taxon>Pseudomonadati</taxon>
        <taxon>Calditrichota</taxon>
        <taxon>Calditrichia</taxon>
        <taxon>Calditrichales</taxon>
        <taxon>Calditrichaceae</taxon>
        <taxon>Caldithrix</taxon>
    </lineage>
</organism>
<evidence type="ECO:0000256" key="10">
    <source>
        <dbReference type="ARBA" id="ARBA00038367"/>
    </source>
</evidence>
<feature type="modified residue" description="2-(S-cysteinyl)pyruvic acid O-phosphothioketal" evidence="12">
    <location>
        <position position="116"/>
    </location>
</feature>
<keyword evidence="3 12" id="KW-0963">Cytoplasm</keyword>
<keyword evidence="5 12" id="KW-0808">Transferase</keyword>
<sequence length="420" mass="45321">MSSFIISGGRQLSGEIDVAGNKNAALPIIAATLLTDENCQLENVPDISDVRAMLDIAAALGKKIKWTAANALSISGATEDRDPPPFLMQKLRASVLYMGALAGRHGTVAIAPPGGCVIGRRNLDAHFEAFREMGIAIEETEHGYRAARRQRKDTLIFLSEASVTATENILLAAAAENNTVIIENAACEPHVADLCRFLIKMGADIRGVGSNRIEIRGRKKLSGAEHRIIADSIESGTFAILAAATRSSLTIRNVPVDDMRPITHVLKKMGVHLETDGARQQMHIGNSTLKAGTEQVKVGLWPGFPTDLMSPLIVLATQTDGAILFHDWMFESRMFFVDKLIAMGARITLCDPHRALVSGPAGLRGQVLSSPDIRAGIALVIAALTARGESRIDHAELIDRGYENIVQRLRAVGAHIRRVE</sequence>
<keyword evidence="8 12" id="KW-0131">Cell cycle</keyword>
<name>A0A7V4U016_CALAY</name>
<feature type="binding site" evidence="12">
    <location>
        <position position="92"/>
    </location>
    <ligand>
        <name>UDP-N-acetyl-alpha-D-glucosamine</name>
        <dbReference type="ChEBI" id="CHEBI:57705"/>
    </ligand>
</feature>
<dbReference type="InterPro" id="IPR050068">
    <property type="entry name" value="MurA_subfamily"/>
</dbReference>
<dbReference type="GO" id="GO:0008760">
    <property type="term" value="F:UDP-N-acetylglucosamine 1-carboxyvinyltransferase activity"/>
    <property type="evidence" value="ECO:0007669"/>
    <property type="project" value="UniProtKB-UniRule"/>
</dbReference>
<keyword evidence="6 12" id="KW-0133">Cell shape</keyword>
<evidence type="ECO:0000256" key="8">
    <source>
        <dbReference type="ARBA" id="ARBA00023306"/>
    </source>
</evidence>
<dbReference type="GO" id="GO:0008360">
    <property type="term" value="P:regulation of cell shape"/>
    <property type="evidence" value="ECO:0007669"/>
    <property type="project" value="UniProtKB-KW"/>
</dbReference>
<comment type="caution">
    <text evidence="14">The sequence shown here is derived from an EMBL/GenBank/DDBJ whole genome shotgun (WGS) entry which is preliminary data.</text>
</comment>
<dbReference type="GO" id="GO:0019277">
    <property type="term" value="P:UDP-N-acetylgalactosamine biosynthetic process"/>
    <property type="evidence" value="ECO:0007669"/>
    <property type="project" value="InterPro"/>
</dbReference>
<gene>
    <name evidence="12 14" type="primary">murA</name>
    <name evidence="14" type="ORF">ENK44_03730</name>
</gene>
<evidence type="ECO:0000256" key="12">
    <source>
        <dbReference type="HAMAP-Rule" id="MF_00111"/>
    </source>
</evidence>
<dbReference type="EMBL" id="DRQG01000032">
    <property type="protein sequence ID" value="HGY54792.1"/>
    <property type="molecule type" value="Genomic_DNA"/>
</dbReference>
<feature type="binding site" evidence="12">
    <location>
        <position position="329"/>
    </location>
    <ligand>
        <name>UDP-N-acetyl-alpha-D-glucosamine</name>
        <dbReference type="ChEBI" id="CHEBI:57705"/>
    </ligand>
</feature>
<dbReference type="NCBIfam" id="NF006873">
    <property type="entry name" value="PRK09369.1"/>
    <property type="match status" value="1"/>
</dbReference>
<evidence type="ECO:0000256" key="9">
    <source>
        <dbReference type="ARBA" id="ARBA00023316"/>
    </source>
</evidence>
<feature type="binding site" evidence="12">
    <location>
        <begin position="22"/>
        <end position="23"/>
    </location>
    <ligand>
        <name>phosphoenolpyruvate</name>
        <dbReference type="ChEBI" id="CHEBI:58702"/>
    </ligand>
</feature>
<dbReference type="HAMAP" id="MF_00111">
    <property type="entry name" value="MurA"/>
    <property type="match status" value="1"/>
</dbReference>
<comment type="similarity">
    <text evidence="10 12">Belongs to the EPSP synthase family. MurA subfamily.</text>
</comment>
<dbReference type="PANTHER" id="PTHR43783">
    <property type="entry name" value="UDP-N-ACETYLGLUCOSAMINE 1-CARBOXYVINYLTRANSFERASE"/>
    <property type="match status" value="1"/>
</dbReference>
<evidence type="ECO:0000256" key="5">
    <source>
        <dbReference type="ARBA" id="ARBA00022679"/>
    </source>
</evidence>
<dbReference type="CDD" id="cd01555">
    <property type="entry name" value="UdpNAET"/>
    <property type="match status" value="1"/>
</dbReference>
<dbReference type="AlphaFoldDB" id="A0A7V4U016"/>
<accession>A0A7V4U016</accession>
<dbReference type="Proteomes" id="UP000885779">
    <property type="component" value="Unassembled WGS sequence"/>
</dbReference>
<dbReference type="GO" id="GO:0005737">
    <property type="term" value="C:cytoplasm"/>
    <property type="evidence" value="ECO:0007669"/>
    <property type="project" value="UniProtKB-SubCell"/>
</dbReference>
<protein>
    <recommendedName>
        <fullName evidence="12">UDP-N-acetylglucosamine 1-carboxyvinyltransferase</fullName>
        <ecNumber evidence="12">2.5.1.7</ecNumber>
    </recommendedName>
    <alternativeName>
        <fullName evidence="12">Enoylpyruvate transferase</fullName>
    </alternativeName>
    <alternativeName>
        <fullName evidence="12">UDP-N-acetylglucosamine enolpyruvyl transferase</fullName>
        <shortName evidence="12">EPT</shortName>
    </alternativeName>
</protein>
<dbReference type="InterPro" id="IPR036968">
    <property type="entry name" value="Enolpyruvate_Tfrase_sf"/>
</dbReference>
<comment type="function">
    <text evidence="12">Cell wall formation. Adds enolpyruvyl to UDP-N-acetylglucosamine.</text>
</comment>
<evidence type="ECO:0000313" key="14">
    <source>
        <dbReference type="EMBL" id="HGY54792.1"/>
    </source>
</evidence>
<comment type="caution">
    <text evidence="12">Lacks conserved residue(s) required for the propagation of feature annotation.</text>
</comment>
<keyword evidence="9 12" id="KW-0961">Cell wall biogenesis/degradation</keyword>
<dbReference type="Gene3D" id="3.65.10.10">
    <property type="entry name" value="Enolpyruvate transferase domain"/>
    <property type="match status" value="2"/>
</dbReference>
<keyword evidence="4 12" id="KW-0132">Cell division</keyword>
<dbReference type="GO" id="GO:0071555">
    <property type="term" value="P:cell wall organization"/>
    <property type="evidence" value="ECO:0007669"/>
    <property type="project" value="UniProtKB-KW"/>
</dbReference>
<dbReference type="PANTHER" id="PTHR43783:SF1">
    <property type="entry name" value="UDP-N-ACETYLGLUCOSAMINE 1-CARBOXYVINYLTRANSFERASE"/>
    <property type="match status" value="1"/>
</dbReference>
<evidence type="ECO:0000256" key="1">
    <source>
        <dbReference type="ARBA" id="ARBA00004496"/>
    </source>
</evidence>
<keyword evidence="7 12" id="KW-0573">Peptidoglycan synthesis</keyword>
<evidence type="ECO:0000256" key="2">
    <source>
        <dbReference type="ARBA" id="ARBA00004752"/>
    </source>
</evidence>
<dbReference type="GO" id="GO:0051301">
    <property type="term" value="P:cell division"/>
    <property type="evidence" value="ECO:0007669"/>
    <property type="project" value="UniProtKB-KW"/>
</dbReference>
<feature type="domain" description="Enolpyruvate transferase" evidence="13">
    <location>
        <begin position="8"/>
        <end position="409"/>
    </location>
</feature>
<comment type="subcellular location">
    <subcellularLocation>
        <location evidence="1 12">Cytoplasm</location>
    </subcellularLocation>
</comment>
<dbReference type="InterPro" id="IPR001986">
    <property type="entry name" value="Enolpyruvate_Tfrase_dom"/>
</dbReference>